<name>A0ABP7GE53_9MICO</name>
<proteinExistence type="predicted"/>
<gene>
    <name evidence="2" type="ORF">GCM10022240_13100</name>
</gene>
<evidence type="ECO:0000313" key="3">
    <source>
        <dbReference type="Proteomes" id="UP001500540"/>
    </source>
</evidence>
<sequence length="78" mass="8366">MGLFASRPQEPFEWAGIPSEPLRDRTEAEYLDEPPTDPFAITTSPVGNSITIEVVPVPPQDSTPAADDDEPDGSDPAD</sequence>
<dbReference type="EMBL" id="BAABAF010000004">
    <property type="protein sequence ID" value="GAA3761884.1"/>
    <property type="molecule type" value="Genomic_DNA"/>
</dbReference>
<protein>
    <submittedName>
        <fullName evidence="2">Uncharacterized protein</fullName>
    </submittedName>
</protein>
<dbReference type="Proteomes" id="UP001500540">
    <property type="component" value="Unassembled WGS sequence"/>
</dbReference>
<feature type="region of interest" description="Disordered" evidence="1">
    <location>
        <begin position="1"/>
        <end position="78"/>
    </location>
</feature>
<evidence type="ECO:0000256" key="1">
    <source>
        <dbReference type="SAM" id="MobiDB-lite"/>
    </source>
</evidence>
<dbReference type="RefSeq" id="WP_344781780.1">
    <property type="nucleotide sequence ID" value="NZ_BAABAF010000004.1"/>
</dbReference>
<evidence type="ECO:0000313" key="2">
    <source>
        <dbReference type="EMBL" id="GAA3761884.1"/>
    </source>
</evidence>
<comment type="caution">
    <text evidence="2">The sequence shown here is derived from an EMBL/GenBank/DDBJ whole genome shotgun (WGS) entry which is preliminary data.</text>
</comment>
<accession>A0ABP7GE53</accession>
<organism evidence="2 3">
    <name type="scientific">Microbacterium kribbense</name>
    <dbReference type="NCBI Taxonomy" id="433645"/>
    <lineage>
        <taxon>Bacteria</taxon>
        <taxon>Bacillati</taxon>
        <taxon>Actinomycetota</taxon>
        <taxon>Actinomycetes</taxon>
        <taxon>Micrococcales</taxon>
        <taxon>Microbacteriaceae</taxon>
        <taxon>Microbacterium</taxon>
    </lineage>
</organism>
<feature type="compositionally biased region" description="Acidic residues" evidence="1">
    <location>
        <begin position="66"/>
        <end position="78"/>
    </location>
</feature>
<reference evidence="3" key="1">
    <citation type="journal article" date="2019" name="Int. J. Syst. Evol. Microbiol.">
        <title>The Global Catalogue of Microorganisms (GCM) 10K type strain sequencing project: providing services to taxonomists for standard genome sequencing and annotation.</title>
        <authorList>
            <consortium name="The Broad Institute Genomics Platform"/>
            <consortium name="The Broad Institute Genome Sequencing Center for Infectious Disease"/>
            <person name="Wu L."/>
            <person name="Ma J."/>
        </authorList>
    </citation>
    <scope>NUCLEOTIDE SEQUENCE [LARGE SCALE GENOMIC DNA]</scope>
    <source>
        <strain evidence="3">JCM 16950</strain>
    </source>
</reference>
<keyword evidence="3" id="KW-1185">Reference proteome</keyword>
<feature type="compositionally biased region" description="Polar residues" evidence="1">
    <location>
        <begin position="41"/>
        <end position="51"/>
    </location>
</feature>